<evidence type="ECO:0000313" key="4">
    <source>
        <dbReference type="Proteomes" id="UP000242146"/>
    </source>
</evidence>
<keyword evidence="2" id="KW-0472">Membrane</keyword>
<keyword evidence="2" id="KW-1133">Transmembrane helix</keyword>
<reference evidence="3 4" key="1">
    <citation type="submission" date="2016-07" db="EMBL/GenBank/DDBJ databases">
        <title>Pervasive Adenine N6-methylation of Active Genes in Fungi.</title>
        <authorList>
            <consortium name="DOE Joint Genome Institute"/>
            <person name="Mondo S.J."/>
            <person name="Dannebaum R.O."/>
            <person name="Kuo R.C."/>
            <person name="Labutti K."/>
            <person name="Haridas S."/>
            <person name="Kuo A."/>
            <person name="Salamov A."/>
            <person name="Ahrendt S.R."/>
            <person name="Lipzen A."/>
            <person name="Sullivan W."/>
            <person name="Andreopoulos W.B."/>
            <person name="Clum A."/>
            <person name="Lindquist E."/>
            <person name="Daum C."/>
            <person name="Ramamoorthy G.K."/>
            <person name="Gryganskyi A."/>
            <person name="Culley D."/>
            <person name="Magnuson J.K."/>
            <person name="James T.Y."/>
            <person name="O'Malley M.A."/>
            <person name="Stajich J.E."/>
            <person name="Spatafora J.W."/>
            <person name="Visel A."/>
            <person name="Grigoriev I.V."/>
        </authorList>
    </citation>
    <scope>NUCLEOTIDE SEQUENCE [LARGE SCALE GENOMIC DNA]</scope>
    <source>
        <strain evidence="3 4">NRRL 3301</strain>
    </source>
</reference>
<sequence>MSKKQPTDDSIYTYISPAFTSPSGPSTRSTIQPSAPSAQAPDNQGYAQLPSYEDAIAEHFPLTAAIALPNADLDGYIRDESLALPPSNTHPFQPRVPAIPHTPALASASASSQPNATIAMTTLDDYDLEHDDDSDQTALLPKDQPQEALSQIHDAGPNFDGRPFPPSYSIYTASYEVKREGVSSRDVHLNTDPEALVQFFKQHNLPPRMKIKFLGYHEEIKHSKKRHHHHHHRHWKKKKEAVKTERVVDFEFALDCSDYINTTCVGIFVPPHPKTNVIQSLHDVCKDYVQSDSKLKNLRLSKQIQWNYGELTQALMAAIRRNGYKNSLHITFEMENYSIDVKTDSTFSKLVDNAFMQFLCLITCLFTLTLPYIWYDRQKFGQRTLKSQWTMKVTEQQWYEGHLEQILAKIDRPNTTPLKAFTNLVTSLFNNN</sequence>
<keyword evidence="4" id="KW-1185">Reference proteome</keyword>
<dbReference type="OrthoDB" id="203796at2759"/>
<accession>A0A1X2GBI4</accession>
<feature type="compositionally biased region" description="Polar residues" evidence="1">
    <location>
        <begin position="18"/>
        <end position="46"/>
    </location>
</feature>
<gene>
    <name evidence="3" type="ORF">DM01DRAFT_1409318</name>
</gene>
<proteinExistence type="predicted"/>
<dbReference type="EMBL" id="MCGT01000025">
    <property type="protein sequence ID" value="ORX49865.1"/>
    <property type="molecule type" value="Genomic_DNA"/>
</dbReference>
<dbReference type="PANTHER" id="PTHR37848:SF1">
    <property type="entry name" value="SUN DOMAIN-CONTAINING PROTEIN"/>
    <property type="match status" value="1"/>
</dbReference>
<dbReference type="AlphaFoldDB" id="A0A1X2GBI4"/>
<feature type="transmembrane region" description="Helical" evidence="2">
    <location>
        <begin position="354"/>
        <end position="375"/>
    </location>
</feature>
<protein>
    <submittedName>
        <fullName evidence="3">Uncharacterized protein</fullName>
    </submittedName>
</protein>
<evidence type="ECO:0000313" key="3">
    <source>
        <dbReference type="EMBL" id="ORX49865.1"/>
    </source>
</evidence>
<evidence type="ECO:0000256" key="1">
    <source>
        <dbReference type="SAM" id="MobiDB-lite"/>
    </source>
</evidence>
<organism evidence="3 4">
    <name type="scientific">Hesseltinella vesiculosa</name>
    <dbReference type="NCBI Taxonomy" id="101127"/>
    <lineage>
        <taxon>Eukaryota</taxon>
        <taxon>Fungi</taxon>
        <taxon>Fungi incertae sedis</taxon>
        <taxon>Mucoromycota</taxon>
        <taxon>Mucoromycotina</taxon>
        <taxon>Mucoromycetes</taxon>
        <taxon>Mucorales</taxon>
        <taxon>Cunninghamellaceae</taxon>
        <taxon>Hesseltinella</taxon>
    </lineage>
</organism>
<dbReference type="Proteomes" id="UP000242146">
    <property type="component" value="Unassembled WGS sequence"/>
</dbReference>
<feature type="region of interest" description="Disordered" evidence="1">
    <location>
        <begin position="1"/>
        <end position="50"/>
    </location>
</feature>
<comment type="caution">
    <text evidence="3">The sequence shown here is derived from an EMBL/GenBank/DDBJ whole genome shotgun (WGS) entry which is preliminary data.</text>
</comment>
<evidence type="ECO:0000256" key="2">
    <source>
        <dbReference type="SAM" id="Phobius"/>
    </source>
</evidence>
<keyword evidence="2" id="KW-0812">Transmembrane</keyword>
<name>A0A1X2GBI4_9FUNG</name>
<dbReference type="PANTHER" id="PTHR37848">
    <property type="entry name" value="EXPRESSED PROTEIN"/>
    <property type="match status" value="1"/>
</dbReference>